<dbReference type="Proteomes" id="UP000528964">
    <property type="component" value="Unassembled WGS sequence"/>
</dbReference>
<dbReference type="Gene3D" id="1.10.10.60">
    <property type="entry name" value="Homeodomain-like"/>
    <property type="match status" value="1"/>
</dbReference>
<evidence type="ECO:0000313" key="6">
    <source>
        <dbReference type="Proteomes" id="UP000528964"/>
    </source>
</evidence>
<comment type="caution">
    <text evidence="5">The sequence shown here is derived from an EMBL/GenBank/DDBJ whole genome shotgun (WGS) entry which is preliminary data.</text>
</comment>
<dbReference type="InterPro" id="IPR009057">
    <property type="entry name" value="Homeodomain-like_sf"/>
</dbReference>
<protein>
    <submittedName>
        <fullName evidence="5">AraC-like DNA-binding protein</fullName>
    </submittedName>
</protein>
<dbReference type="InterPro" id="IPR018060">
    <property type="entry name" value="HTH_AraC"/>
</dbReference>
<name>A0A7W6D0L4_9HYPH</name>
<dbReference type="PROSITE" id="PS01124">
    <property type="entry name" value="HTH_ARAC_FAMILY_2"/>
    <property type="match status" value="1"/>
</dbReference>
<dbReference type="AlphaFoldDB" id="A0A7W6D0L4"/>
<evidence type="ECO:0000256" key="2">
    <source>
        <dbReference type="ARBA" id="ARBA00023125"/>
    </source>
</evidence>
<dbReference type="SUPFAM" id="SSF46689">
    <property type="entry name" value="Homeodomain-like"/>
    <property type="match status" value="1"/>
</dbReference>
<evidence type="ECO:0000256" key="3">
    <source>
        <dbReference type="ARBA" id="ARBA00023163"/>
    </source>
</evidence>
<dbReference type="Pfam" id="PF12625">
    <property type="entry name" value="Arabinose_bd"/>
    <property type="match status" value="1"/>
</dbReference>
<proteinExistence type="predicted"/>
<keyword evidence="3" id="KW-0804">Transcription</keyword>
<gene>
    <name evidence="5" type="ORF">GGR24_000510</name>
</gene>
<dbReference type="EMBL" id="JACIDR010000001">
    <property type="protein sequence ID" value="MBB3971877.1"/>
    <property type="molecule type" value="Genomic_DNA"/>
</dbReference>
<dbReference type="GO" id="GO:0000976">
    <property type="term" value="F:transcription cis-regulatory region binding"/>
    <property type="evidence" value="ECO:0007669"/>
    <property type="project" value="TreeGrafter"/>
</dbReference>
<organism evidence="5 6">
    <name type="scientific">Hansschlegelia beijingensis</name>
    <dbReference type="NCBI Taxonomy" id="1133344"/>
    <lineage>
        <taxon>Bacteria</taxon>
        <taxon>Pseudomonadati</taxon>
        <taxon>Pseudomonadota</taxon>
        <taxon>Alphaproteobacteria</taxon>
        <taxon>Hyphomicrobiales</taxon>
        <taxon>Methylopilaceae</taxon>
        <taxon>Hansschlegelia</taxon>
    </lineage>
</organism>
<dbReference type="InterPro" id="IPR032687">
    <property type="entry name" value="AraC-type_N"/>
</dbReference>
<feature type="domain" description="HTH araC/xylS-type" evidence="4">
    <location>
        <begin position="229"/>
        <end position="325"/>
    </location>
</feature>
<dbReference type="PRINTS" id="PR00032">
    <property type="entry name" value="HTHARAC"/>
</dbReference>
<dbReference type="GO" id="GO:0003700">
    <property type="term" value="F:DNA-binding transcription factor activity"/>
    <property type="evidence" value="ECO:0007669"/>
    <property type="project" value="InterPro"/>
</dbReference>
<evidence type="ECO:0000313" key="5">
    <source>
        <dbReference type="EMBL" id="MBB3971877.1"/>
    </source>
</evidence>
<keyword evidence="6" id="KW-1185">Reference proteome</keyword>
<dbReference type="RefSeq" id="WP_183393720.1">
    <property type="nucleotide sequence ID" value="NZ_JACIDR010000001.1"/>
</dbReference>
<dbReference type="Pfam" id="PF12833">
    <property type="entry name" value="HTH_18"/>
    <property type="match status" value="1"/>
</dbReference>
<sequence>MTLALTRASTVGPVAQAVEQAGGSVRRLLRAVDLPARTLERPDSLILLRDQFRLVEVAARLIGDDALPARLATDAGVQGLGPYGDHVMSFPDLGAGIARAYLDYGRLLQAATQMELRVRDGRAVWSYRVTAPLTTGRQKNELLALGYMLSIIRSFAGASWTPDRVEVPGTLQGRAAVEDVFRAAIAPGARAAVVFPAALLACPAPATAGTKQAAPEAPVPAADDVRGVARIMIGIERDLGRFGVAAVAARLGMTQRSLQRLLSRSGTSYTALRAEHHRDAAMELLGAVGLSVTETAARLGYADVAHFSRAFRRWTGMAPSRWRDRRG</sequence>
<reference evidence="5 6" key="1">
    <citation type="submission" date="2020-08" db="EMBL/GenBank/DDBJ databases">
        <title>Genomic Encyclopedia of Type Strains, Phase IV (KMG-IV): sequencing the most valuable type-strain genomes for metagenomic binning, comparative biology and taxonomic classification.</title>
        <authorList>
            <person name="Goeker M."/>
        </authorList>
    </citation>
    <scope>NUCLEOTIDE SEQUENCE [LARGE SCALE GENOMIC DNA]</scope>
    <source>
        <strain evidence="5 6">DSM 25481</strain>
    </source>
</reference>
<dbReference type="PANTHER" id="PTHR47894">
    <property type="entry name" value="HTH-TYPE TRANSCRIPTIONAL REGULATOR GADX"/>
    <property type="match status" value="1"/>
</dbReference>
<keyword evidence="1" id="KW-0805">Transcription regulation</keyword>
<keyword evidence="2 5" id="KW-0238">DNA-binding</keyword>
<evidence type="ECO:0000256" key="1">
    <source>
        <dbReference type="ARBA" id="ARBA00023015"/>
    </source>
</evidence>
<accession>A0A7W6D0L4</accession>
<dbReference type="PANTHER" id="PTHR47894:SF1">
    <property type="entry name" value="HTH-TYPE TRANSCRIPTIONAL REGULATOR VQSM"/>
    <property type="match status" value="1"/>
</dbReference>
<dbReference type="SMART" id="SM00342">
    <property type="entry name" value="HTH_ARAC"/>
    <property type="match status" value="1"/>
</dbReference>
<evidence type="ECO:0000259" key="4">
    <source>
        <dbReference type="PROSITE" id="PS01124"/>
    </source>
</evidence>
<dbReference type="InterPro" id="IPR020449">
    <property type="entry name" value="Tscrpt_reg_AraC-type_HTH"/>
</dbReference>
<dbReference type="GO" id="GO:0005829">
    <property type="term" value="C:cytosol"/>
    <property type="evidence" value="ECO:0007669"/>
    <property type="project" value="TreeGrafter"/>
</dbReference>